<dbReference type="PROSITE" id="PS50093">
    <property type="entry name" value="PKD"/>
    <property type="match status" value="2"/>
</dbReference>
<dbReference type="CDD" id="cd00146">
    <property type="entry name" value="PKD"/>
    <property type="match status" value="2"/>
</dbReference>
<dbReference type="SMART" id="SM00089">
    <property type="entry name" value="PKD"/>
    <property type="match status" value="2"/>
</dbReference>
<sequence>MAKDGLSVSVDGSDSSDADGSVESYAWDFGDGASGSGRTASHTYGAAGTYEIRLTVRDDDGATGSVTKSVSVVVPPAEDELAADAFGRTVSGGWGTADRGGAWSVSGGAAAFSVSGAAGHISLAPSHTREARLGSVSTENSVSTAVYSVDQASAGGTLSLTALGRVIGSNEYAARIRLEPSGVVRLQLLRNQTELGGGSVVIANDYTPGTKLNVKVSVRGTSPTTLGAKAWFAGSAEPANWQLTATDSTAGLQAAGVVGVRAALSSVSTVPTTRFNFDSYRVVSGNAPAPNVAPVAGFAVAKDGLSVSVDGSDSSDADGSVESYAWDFGDGASGSGRTASHTYGAAGTYEIRLTVRDDDGATGSVTKSVSVVVPPAEDELAADAFGRTVSGGWGTADRGGAWSVSGGAAAFSVSGAAGHISLAPSHTREARLGSVSTENSVSTAVYSVDQASAGGTLSLTALGRVIGSNEYAARIRLEPSGVVRLQLLRNQTELGGGSVVIANDYTPGTKLNVKVSVRGTSPTTLGAKAWFAGSAEPANWQLTATDSTAGLQAAGVVGVRAALSSVSTVPTTRFNFDSYRVTR</sequence>
<proteinExistence type="predicted"/>
<evidence type="ECO:0000313" key="4">
    <source>
        <dbReference type="Proteomes" id="UP000620591"/>
    </source>
</evidence>
<dbReference type="SUPFAM" id="SSF49299">
    <property type="entry name" value="PKD domain"/>
    <property type="match status" value="2"/>
</dbReference>
<dbReference type="InterPro" id="IPR000601">
    <property type="entry name" value="PKD_dom"/>
</dbReference>
<gene>
    <name evidence="3" type="ORF">IBG24_15405</name>
</gene>
<evidence type="ECO:0000313" key="3">
    <source>
        <dbReference type="EMBL" id="MBC9227703.1"/>
    </source>
</evidence>
<reference evidence="3" key="1">
    <citation type="submission" date="2020-09" db="EMBL/GenBank/DDBJ databases">
        <title>Novel species in genus Aeromicrobium.</title>
        <authorList>
            <person name="Zhang G."/>
        </authorList>
    </citation>
    <scope>NUCLEOTIDE SEQUENCE</scope>
    <source>
        <strain evidence="3">Zg-636</strain>
    </source>
</reference>
<feature type="domain" description="PKD" evidence="2">
    <location>
        <begin position="290"/>
        <end position="378"/>
    </location>
</feature>
<dbReference type="Proteomes" id="UP000620591">
    <property type="component" value="Unassembled WGS sequence"/>
</dbReference>
<dbReference type="GO" id="GO:0005975">
    <property type="term" value="P:carbohydrate metabolic process"/>
    <property type="evidence" value="ECO:0007669"/>
    <property type="project" value="UniProtKB-ARBA"/>
</dbReference>
<organism evidence="3 4">
    <name type="scientific">Aeromicrobium senzhongii</name>
    <dbReference type="NCBI Taxonomy" id="2663859"/>
    <lineage>
        <taxon>Bacteria</taxon>
        <taxon>Bacillati</taxon>
        <taxon>Actinomycetota</taxon>
        <taxon>Actinomycetes</taxon>
        <taxon>Propionibacteriales</taxon>
        <taxon>Nocardioidaceae</taxon>
        <taxon>Aeromicrobium</taxon>
    </lineage>
</organism>
<comment type="caution">
    <text evidence="3">The sequence shown here is derived from an EMBL/GenBank/DDBJ whole genome shotgun (WGS) entry which is preliminary data.</text>
</comment>
<protein>
    <submittedName>
        <fullName evidence="3">PKD domain-containing protein</fullName>
    </submittedName>
</protein>
<evidence type="ECO:0000259" key="2">
    <source>
        <dbReference type="PROSITE" id="PS50093"/>
    </source>
</evidence>
<feature type="region of interest" description="Disordered" evidence="1">
    <location>
        <begin position="1"/>
        <end position="21"/>
    </location>
</feature>
<accession>A0A8I0EXS4</accession>
<name>A0A8I0EXS4_9ACTN</name>
<feature type="domain" description="PKD" evidence="2">
    <location>
        <begin position="1"/>
        <end position="79"/>
    </location>
</feature>
<dbReference type="EMBL" id="JACTVM010000007">
    <property type="protein sequence ID" value="MBC9227703.1"/>
    <property type="molecule type" value="Genomic_DNA"/>
</dbReference>
<dbReference type="InterPro" id="IPR013783">
    <property type="entry name" value="Ig-like_fold"/>
</dbReference>
<dbReference type="InterPro" id="IPR035986">
    <property type="entry name" value="PKD_dom_sf"/>
</dbReference>
<evidence type="ECO:0000256" key="1">
    <source>
        <dbReference type="SAM" id="MobiDB-lite"/>
    </source>
</evidence>
<dbReference type="Pfam" id="PF18911">
    <property type="entry name" value="PKD_4"/>
    <property type="match status" value="2"/>
</dbReference>
<dbReference type="Gene3D" id="2.60.40.10">
    <property type="entry name" value="Immunoglobulins"/>
    <property type="match status" value="2"/>
</dbReference>
<dbReference type="AlphaFoldDB" id="A0A8I0EXS4"/>
<dbReference type="InterPro" id="IPR022409">
    <property type="entry name" value="PKD/Chitinase_dom"/>
</dbReference>